<protein>
    <recommendedName>
        <fullName evidence="5 6">Dephospho-CoA kinase</fullName>
        <ecNumber evidence="5 6">2.7.1.24</ecNumber>
    </recommendedName>
    <alternativeName>
        <fullName evidence="5">Dephosphocoenzyme A kinase</fullName>
    </alternativeName>
</protein>
<dbReference type="Pfam" id="PF01121">
    <property type="entry name" value="CoaE"/>
    <property type="match status" value="1"/>
</dbReference>
<dbReference type="GO" id="GO:0004140">
    <property type="term" value="F:dephospho-CoA kinase activity"/>
    <property type="evidence" value="ECO:0007669"/>
    <property type="project" value="UniProtKB-UniRule"/>
</dbReference>
<keyword evidence="2 5" id="KW-0547">Nucleotide-binding</keyword>
<sequence>MSLSIGLTGGIASGKSLAQREFEALGVPVLDADQVSRAVVAPGSAGLAAIAAHFGPAFLQADGQLDRRRMREHVFARPEARRELEAITHPLIRAQMRDWLAQQTAPYAMLSVAILIEGGMQSLVQRVLVVDAPEELQRARLQARDSIGAELAAQMLAAQATRAQRLAAADDVLVNAGTPEALCAAVRELHRYYLDLAARNTPRAPGLRLPQPAESVRISGPH</sequence>
<reference evidence="7 8" key="1">
    <citation type="submission" date="2016-10" db="EMBL/GenBank/DDBJ databases">
        <authorList>
            <person name="de Groot N.N."/>
        </authorList>
    </citation>
    <scope>NUCLEOTIDE SEQUENCE [LARGE SCALE GENOMIC DNA]</scope>
    <source>
        <strain evidence="7 8">DSM 25927</strain>
    </source>
</reference>
<comment type="catalytic activity">
    <reaction evidence="5">
        <text>3'-dephospho-CoA + ATP = ADP + CoA + H(+)</text>
        <dbReference type="Rhea" id="RHEA:18245"/>
        <dbReference type="ChEBI" id="CHEBI:15378"/>
        <dbReference type="ChEBI" id="CHEBI:30616"/>
        <dbReference type="ChEBI" id="CHEBI:57287"/>
        <dbReference type="ChEBI" id="CHEBI:57328"/>
        <dbReference type="ChEBI" id="CHEBI:456216"/>
        <dbReference type="EC" id="2.7.1.24"/>
    </reaction>
</comment>
<dbReference type="CDD" id="cd02022">
    <property type="entry name" value="DPCK"/>
    <property type="match status" value="1"/>
</dbReference>
<keyword evidence="5" id="KW-0808">Transferase</keyword>
<accession>A0A1H9GM47</accession>
<feature type="binding site" evidence="5">
    <location>
        <begin position="12"/>
        <end position="17"/>
    </location>
    <ligand>
        <name>ATP</name>
        <dbReference type="ChEBI" id="CHEBI:30616"/>
    </ligand>
</feature>
<dbReference type="OrthoDB" id="9812943at2"/>
<keyword evidence="8" id="KW-1185">Reference proteome</keyword>
<dbReference type="PANTHER" id="PTHR10695">
    <property type="entry name" value="DEPHOSPHO-COA KINASE-RELATED"/>
    <property type="match status" value="1"/>
</dbReference>
<dbReference type="NCBIfam" id="TIGR00152">
    <property type="entry name" value="dephospho-CoA kinase"/>
    <property type="match status" value="1"/>
</dbReference>
<evidence type="ECO:0000313" key="8">
    <source>
        <dbReference type="Proteomes" id="UP000199233"/>
    </source>
</evidence>
<dbReference type="SUPFAM" id="SSF52540">
    <property type="entry name" value="P-loop containing nucleoside triphosphate hydrolases"/>
    <property type="match status" value="1"/>
</dbReference>
<comment type="function">
    <text evidence="5">Catalyzes the phosphorylation of the 3'-hydroxyl group of dephosphocoenzyme A to form coenzyme A.</text>
</comment>
<evidence type="ECO:0000256" key="2">
    <source>
        <dbReference type="ARBA" id="ARBA00022741"/>
    </source>
</evidence>
<evidence type="ECO:0000256" key="4">
    <source>
        <dbReference type="ARBA" id="ARBA00022993"/>
    </source>
</evidence>
<comment type="similarity">
    <text evidence="1 5">Belongs to the CoaE family.</text>
</comment>
<dbReference type="Proteomes" id="UP000199233">
    <property type="component" value="Unassembled WGS sequence"/>
</dbReference>
<gene>
    <name evidence="5" type="primary">coaE</name>
    <name evidence="7" type="ORF">SAMN04488038_107128</name>
</gene>
<comment type="subcellular location">
    <subcellularLocation>
        <location evidence="5">Cytoplasm</location>
    </subcellularLocation>
</comment>
<dbReference type="GO" id="GO:0005524">
    <property type="term" value="F:ATP binding"/>
    <property type="evidence" value="ECO:0007669"/>
    <property type="project" value="UniProtKB-UniRule"/>
</dbReference>
<dbReference type="PANTHER" id="PTHR10695:SF46">
    <property type="entry name" value="BIFUNCTIONAL COENZYME A SYNTHASE-RELATED"/>
    <property type="match status" value="1"/>
</dbReference>
<name>A0A1H9GM47_9GAMM</name>
<evidence type="ECO:0000313" key="7">
    <source>
        <dbReference type="EMBL" id="SEQ51171.1"/>
    </source>
</evidence>
<organism evidence="7 8">
    <name type="scientific">Solimonas aquatica</name>
    <dbReference type="NCBI Taxonomy" id="489703"/>
    <lineage>
        <taxon>Bacteria</taxon>
        <taxon>Pseudomonadati</taxon>
        <taxon>Pseudomonadota</taxon>
        <taxon>Gammaproteobacteria</taxon>
        <taxon>Nevskiales</taxon>
        <taxon>Nevskiaceae</taxon>
        <taxon>Solimonas</taxon>
    </lineage>
</organism>
<keyword evidence="4 5" id="KW-0173">Coenzyme A biosynthesis</keyword>
<comment type="pathway">
    <text evidence="5">Cofactor biosynthesis; coenzyme A biosynthesis; CoA from (R)-pantothenate: step 5/5.</text>
</comment>
<dbReference type="HAMAP" id="MF_00376">
    <property type="entry name" value="Dephospho_CoA_kinase"/>
    <property type="match status" value="1"/>
</dbReference>
<dbReference type="Gene3D" id="3.40.50.300">
    <property type="entry name" value="P-loop containing nucleotide triphosphate hydrolases"/>
    <property type="match status" value="1"/>
</dbReference>
<keyword evidence="5" id="KW-0963">Cytoplasm</keyword>
<dbReference type="EC" id="2.7.1.24" evidence="5 6"/>
<dbReference type="UniPathway" id="UPA00241">
    <property type="reaction ID" value="UER00356"/>
</dbReference>
<dbReference type="InterPro" id="IPR027417">
    <property type="entry name" value="P-loop_NTPase"/>
</dbReference>
<dbReference type="STRING" id="489703.SAMN04488038_107128"/>
<dbReference type="GO" id="GO:0005737">
    <property type="term" value="C:cytoplasm"/>
    <property type="evidence" value="ECO:0007669"/>
    <property type="project" value="UniProtKB-SubCell"/>
</dbReference>
<proteinExistence type="inferred from homology"/>
<evidence type="ECO:0000256" key="1">
    <source>
        <dbReference type="ARBA" id="ARBA00009018"/>
    </source>
</evidence>
<dbReference type="RefSeq" id="WP_093285456.1">
    <property type="nucleotide sequence ID" value="NZ_FOFS01000007.1"/>
</dbReference>
<dbReference type="EMBL" id="FOFS01000007">
    <property type="protein sequence ID" value="SEQ51171.1"/>
    <property type="molecule type" value="Genomic_DNA"/>
</dbReference>
<evidence type="ECO:0000256" key="3">
    <source>
        <dbReference type="ARBA" id="ARBA00022840"/>
    </source>
</evidence>
<dbReference type="AlphaFoldDB" id="A0A1H9GM47"/>
<dbReference type="GO" id="GO:0015937">
    <property type="term" value="P:coenzyme A biosynthetic process"/>
    <property type="evidence" value="ECO:0007669"/>
    <property type="project" value="UniProtKB-UniRule"/>
</dbReference>
<keyword evidence="5 7" id="KW-0418">Kinase</keyword>
<dbReference type="PROSITE" id="PS51219">
    <property type="entry name" value="DPCK"/>
    <property type="match status" value="1"/>
</dbReference>
<dbReference type="InterPro" id="IPR001977">
    <property type="entry name" value="Depp_CoAkinase"/>
</dbReference>
<evidence type="ECO:0000256" key="6">
    <source>
        <dbReference type="NCBIfam" id="TIGR00152"/>
    </source>
</evidence>
<evidence type="ECO:0000256" key="5">
    <source>
        <dbReference type="HAMAP-Rule" id="MF_00376"/>
    </source>
</evidence>
<keyword evidence="3 5" id="KW-0067">ATP-binding</keyword>